<evidence type="ECO:0000313" key="18">
    <source>
        <dbReference type="Proteomes" id="UP000823941"/>
    </source>
</evidence>
<dbReference type="SUPFAM" id="SSF55447">
    <property type="entry name" value="CO dehydrogenase flavoprotein C-terminal domain-like"/>
    <property type="match status" value="1"/>
</dbReference>
<dbReference type="InterPro" id="IPR036318">
    <property type="entry name" value="FAD-bd_PCMH-like_sf"/>
</dbReference>
<dbReference type="PANTHER" id="PTHR11908">
    <property type="entry name" value="XANTHINE DEHYDROGENASE"/>
    <property type="match status" value="1"/>
</dbReference>
<comment type="cofactor">
    <cofactor evidence="1">
        <name>Mo-molybdopterin</name>
        <dbReference type="ChEBI" id="CHEBI:71302"/>
    </cofactor>
</comment>
<keyword evidence="6" id="KW-0500">Molybdenum</keyword>
<evidence type="ECO:0000256" key="10">
    <source>
        <dbReference type="ARBA" id="ARBA00022827"/>
    </source>
</evidence>
<dbReference type="EMBL" id="JAHIBW010000028">
    <property type="protein sequence ID" value="KAG7296718.1"/>
    <property type="molecule type" value="Genomic_DNA"/>
</dbReference>
<dbReference type="InterPro" id="IPR016166">
    <property type="entry name" value="FAD-bd_PCMH"/>
</dbReference>
<dbReference type="PROSITE" id="PS51085">
    <property type="entry name" value="2FE2S_FER_2"/>
    <property type="match status" value="1"/>
</dbReference>
<protein>
    <submittedName>
        <fullName evidence="17">Uncharacterized protein</fullName>
    </submittedName>
</protein>
<feature type="domain" description="2Fe-2S ferredoxin-type" evidence="15">
    <location>
        <begin position="2"/>
        <end position="86"/>
    </location>
</feature>
<keyword evidence="18" id="KW-1185">Reference proteome</keyword>
<evidence type="ECO:0000256" key="11">
    <source>
        <dbReference type="ARBA" id="ARBA00023002"/>
    </source>
</evidence>
<comment type="caution">
    <text evidence="17">The sequence shown here is derived from an EMBL/GenBank/DDBJ whole genome shotgun (WGS) entry which is preliminary data.</text>
</comment>
<dbReference type="InterPro" id="IPR016208">
    <property type="entry name" value="Ald_Oxase/xanthine_DH-like"/>
</dbReference>
<keyword evidence="13" id="KW-0411">Iron-sulfur</keyword>
<dbReference type="PANTHER" id="PTHR11908:SF132">
    <property type="entry name" value="ALDEHYDE OXIDASE 1-RELATED"/>
    <property type="match status" value="1"/>
</dbReference>
<dbReference type="Pfam" id="PF02738">
    <property type="entry name" value="MoCoBD_1"/>
    <property type="match status" value="1"/>
</dbReference>
<dbReference type="Gene3D" id="3.30.365.10">
    <property type="entry name" value="Aldehyde oxidase/xanthine dehydrogenase, molybdopterin binding domain"/>
    <property type="match status" value="4"/>
</dbReference>
<dbReference type="InterPro" id="IPR008274">
    <property type="entry name" value="AldOxase/xan_DH_MoCoBD1"/>
</dbReference>
<dbReference type="Gene3D" id="3.90.1170.50">
    <property type="entry name" value="Aldehyde oxidase/xanthine dehydrogenase, a/b hammerhead"/>
    <property type="match status" value="1"/>
</dbReference>
<dbReference type="InterPro" id="IPR006058">
    <property type="entry name" value="2Fe2S_fd_BS"/>
</dbReference>
<keyword evidence="14" id="KW-0576">Peroxisome</keyword>
<dbReference type="InterPro" id="IPR037165">
    <property type="entry name" value="AldOxase/xan_DH_Mopterin-bd_sf"/>
</dbReference>
<dbReference type="SUPFAM" id="SSF56003">
    <property type="entry name" value="Molybdenum cofactor-binding domain"/>
    <property type="match status" value="1"/>
</dbReference>
<dbReference type="SUPFAM" id="SSF47741">
    <property type="entry name" value="CO dehydrogenase ISP C-domain like"/>
    <property type="match status" value="1"/>
</dbReference>
<dbReference type="InterPro" id="IPR002888">
    <property type="entry name" value="2Fe-2S-bd"/>
</dbReference>
<dbReference type="InterPro" id="IPR036683">
    <property type="entry name" value="CO_DH_flav_C_dom_sf"/>
</dbReference>
<comment type="similarity">
    <text evidence="4">Belongs to the xanthine dehydrogenase family.</text>
</comment>
<keyword evidence="12" id="KW-0408">Iron</keyword>
<comment type="subcellular location">
    <subcellularLocation>
        <location evidence="3">Peroxisome</location>
    </subcellularLocation>
</comment>
<dbReference type="Proteomes" id="UP000823941">
    <property type="component" value="Chromosome 28"/>
</dbReference>
<evidence type="ECO:0000256" key="9">
    <source>
        <dbReference type="ARBA" id="ARBA00022723"/>
    </source>
</evidence>
<feature type="domain" description="FAD-binding PCMH-type" evidence="16">
    <location>
        <begin position="211"/>
        <end position="390"/>
    </location>
</feature>
<dbReference type="InterPro" id="IPR001041">
    <property type="entry name" value="2Fe-2S_ferredoxin-type"/>
</dbReference>
<dbReference type="SUPFAM" id="SSF54665">
    <property type="entry name" value="CO dehydrogenase molybdoprotein N-domain-like"/>
    <property type="match status" value="1"/>
</dbReference>
<dbReference type="PROSITE" id="PS51387">
    <property type="entry name" value="FAD_PCMH"/>
    <property type="match status" value="1"/>
</dbReference>
<dbReference type="Pfam" id="PF01799">
    <property type="entry name" value="Fer2_2"/>
    <property type="match status" value="1"/>
</dbReference>
<dbReference type="Gene3D" id="3.30.390.50">
    <property type="entry name" value="CO dehydrogenase flavoprotein, C-terminal domain"/>
    <property type="match status" value="1"/>
</dbReference>
<dbReference type="InterPro" id="IPR012675">
    <property type="entry name" value="Beta-grasp_dom_sf"/>
</dbReference>
<evidence type="ECO:0000256" key="4">
    <source>
        <dbReference type="ARBA" id="ARBA00006849"/>
    </source>
</evidence>
<evidence type="ECO:0000256" key="14">
    <source>
        <dbReference type="ARBA" id="ARBA00023140"/>
    </source>
</evidence>
<dbReference type="Pfam" id="PF01315">
    <property type="entry name" value="Ald_Xan_dh_C"/>
    <property type="match status" value="1"/>
</dbReference>
<dbReference type="InterPro" id="IPR005107">
    <property type="entry name" value="CO_DH_flav_C"/>
</dbReference>
<dbReference type="InterPro" id="IPR036856">
    <property type="entry name" value="Ald_Oxase/Xan_DH_a/b_sf"/>
</dbReference>
<dbReference type="CDD" id="cd00207">
    <property type="entry name" value="fer2"/>
    <property type="match status" value="1"/>
</dbReference>
<dbReference type="PROSITE" id="PS00197">
    <property type="entry name" value="2FE2S_FER_1"/>
    <property type="match status" value="1"/>
</dbReference>
<dbReference type="Pfam" id="PF20256">
    <property type="entry name" value="MoCoBD_2"/>
    <property type="match status" value="1"/>
</dbReference>
<dbReference type="PIRSF" id="PIRSF000127">
    <property type="entry name" value="Xanthine_DH"/>
    <property type="match status" value="1"/>
</dbReference>
<dbReference type="Pfam" id="PF00941">
    <property type="entry name" value="FAD_binding_5"/>
    <property type="match status" value="1"/>
</dbReference>
<evidence type="ECO:0000256" key="6">
    <source>
        <dbReference type="ARBA" id="ARBA00022505"/>
    </source>
</evidence>
<evidence type="ECO:0000259" key="15">
    <source>
        <dbReference type="PROSITE" id="PS51085"/>
    </source>
</evidence>
<dbReference type="InterPro" id="IPR000674">
    <property type="entry name" value="Ald_Oxase/Xan_DH_a/b"/>
</dbReference>
<evidence type="ECO:0000313" key="17">
    <source>
        <dbReference type="EMBL" id="KAG7296718.1"/>
    </source>
</evidence>
<evidence type="ECO:0000256" key="8">
    <source>
        <dbReference type="ARBA" id="ARBA00022714"/>
    </source>
</evidence>
<evidence type="ECO:0000256" key="7">
    <source>
        <dbReference type="ARBA" id="ARBA00022630"/>
    </source>
</evidence>
<gene>
    <name evidence="17" type="ORF">JYU34_020602</name>
</gene>
<dbReference type="Pfam" id="PF00111">
    <property type="entry name" value="Fer2"/>
    <property type="match status" value="1"/>
</dbReference>
<keyword evidence="7" id="KW-0285">Flavoprotein</keyword>
<dbReference type="InterPro" id="IPR002346">
    <property type="entry name" value="Mopterin_DH_FAD-bd"/>
</dbReference>
<dbReference type="InterPro" id="IPR046867">
    <property type="entry name" value="AldOxase/xan_DH_MoCoBD2"/>
</dbReference>
<keyword evidence="8" id="KW-0001">2Fe-2S</keyword>
<proteinExistence type="inferred from homology"/>
<evidence type="ECO:0000256" key="5">
    <source>
        <dbReference type="ARBA" id="ARBA00011738"/>
    </source>
</evidence>
<comment type="subunit">
    <text evidence="5">Homodimer.</text>
</comment>
<comment type="cofactor">
    <cofactor evidence="2">
        <name>FAD</name>
        <dbReference type="ChEBI" id="CHEBI:57692"/>
    </cofactor>
</comment>
<dbReference type="InterPro" id="IPR016169">
    <property type="entry name" value="FAD-bd_PCMH_sub2"/>
</dbReference>
<dbReference type="InterPro" id="IPR036010">
    <property type="entry name" value="2Fe-2S_ferredoxin-like_sf"/>
</dbReference>
<keyword evidence="11" id="KW-0560">Oxidoreductase</keyword>
<evidence type="ECO:0000256" key="1">
    <source>
        <dbReference type="ARBA" id="ARBA00001924"/>
    </source>
</evidence>
<dbReference type="Gene3D" id="1.10.150.120">
    <property type="entry name" value="[2Fe-2S]-binding domain"/>
    <property type="match status" value="1"/>
</dbReference>
<dbReference type="Gene3D" id="3.30.465.10">
    <property type="match status" value="1"/>
</dbReference>
<dbReference type="SUPFAM" id="SSF56176">
    <property type="entry name" value="FAD-binding/transporter-associated domain-like"/>
    <property type="match status" value="1"/>
</dbReference>
<dbReference type="Gene3D" id="3.10.20.30">
    <property type="match status" value="1"/>
</dbReference>
<evidence type="ECO:0000256" key="12">
    <source>
        <dbReference type="ARBA" id="ARBA00023004"/>
    </source>
</evidence>
<dbReference type="SMART" id="SM01008">
    <property type="entry name" value="Ald_Xan_dh_C"/>
    <property type="match status" value="1"/>
</dbReference>
<name>A0ABQ7PVC2_PLUXY</name>
<evidence type="ECO:0000256" key="2">
    <source>
        <dbReference type="ARBA" id="ARBA00001974"/>
    </source>
</evidence>
<dbReference type="Pfam" id="PF03450">
    <property type="entry name" value="CO_deh_flav_C"/>
    <property type="match status" value="1"/>
</dbReference>
<dbReference type="InterPro" id="IPR036884">
    <property type="entry name" value="2Fe-2S-bd_dom_sf"/>
</dbReference>
<keyword evidence="9" id="KW-0479">Metal-binding</keyword>
<dbReference type="SMART" id="SM01092">
    <property type="entry name" value="CO_deh_flav_C"/>
    <property type="match status" value="1"/>
</dbReference>
<keyword evidence="10" id="KW-0274">FAD</keyword>
<reference evidence="17 18" key="1">
    <citation type="submission" date="2021-06" db="EMBL/GenBank/DDBJ databases">
        <title>A haploid diamondback moth (Plutella xylostella L.) genome assembly resolves 31 chromosomes and identifies a diamide resistance mutation.</title>
        <authorList>
            <person name="Ward C.M."/>
            <person name="Perry K.D."/>
            <person name="Baker G."/>
            <person name="Powis K."/>
            <person name="Heckel D.G."/>
            <person name="Baxter S.W."/>
        </authorList>
    </citation>
    <scope>NUCLEOTIDE SEQUENCE [LARGE SCALE GENOMIC DNA]</scope>
    <source>
        <strain evidence="17 18">LV</strain>
        <tissue evidence="17">Single pupa</tissue>
    </source>
</reference>
<dbReference type="SUPFAM" id="SSF54292">
    <property type="entry name" value="2Fe-2S ferredoxin-like"/>
    <property type="match status" value="1"/>
</dbReference>
<evidence type="ECO:0000256" key="3">
    <source>
        <dbReference type="ARBA" id="ARBA00004275"/>
    </source>
</evidence>
<evidence type="ECO:0000256" key="13">
    <source>
        <dbReference type="ARBA" id="ARBA00023014"/>
    </source>
</evidence>
<sequence length="1262" mass="139557">MSRINFTVNGEQFSVGNEVRSDTFLVDYLRKELELRGTKYMCREGSCGACTVTAVKTPGGKSKAVYSCLVPISACDNWEITTVEGVGNRLKGYSEVQTTLAENNGTQCGMCSPGWVMSMHSLLDNKKPEDISPMEVEKYFGGNICRCTGYRPILTAFKKLAKKDESNPSVSDMEDLAIVPRTKSNGCATKCCENEWCMVSQDDAGVPKKFELRDNKKWFTAYKLQDVFDAFQETSGEAYMLLGGNTGKGLYPVLEMPPVIIDINNVVELKGYTTDQNLIIGAGNTMQDYVDIFTEVSSQEGFEYLKKFLEHLEWVANTAIKNLGTVGGNLMLKYNDNGNASDFFLLFETVGAMFTLVSASGEEEVTPTDFLKTDMKEKLIKNIVIPPLGANDKFVSYKIMPRSQNASAKVNAAFLYKLDADNATVLEARIVYGAISSTFIHATNTEEFLKGKSLFTNDTLQRALGILKNELIPAAGAELVTNSKKKISLGLFYKSLLSLYPSDTLNARFQSGATILNQTRPVSQAVQVYDTKPSLYPLTQAIPKVEGLLQCSGEAPFADDTPRMNKEVFAAFVLSTVAVGEIDTIDIEGAMALPGVVAIYTAKDIPGNNTHTPTMLPEYNFKPEELLCSGQVKYHSQPVALIVCNSEEEAVRNAKLVNVTYKNVGTPVLDVKVAKNDADRTVKLINVPSQSRGDATTKVIKGTSFAHAQYHVHMEKQVCVSKPSDDGLDVTASAQWIHAMQLTISEALNVPMNYLNQSIKRVGGAFGAKITRSILTAVAASLVAYKLNRPCRLILPLTTNMRTVGSRPNCFQEYEVGVDDNGVIQYCDFSLYEDLGWIINELFLELGLTSVGNCYNKLRWDFTAYNVRTDKVRSCWMRSPGHQEVITAAEFILERIAYELNLDPVEVRTRNIGTDTAGKEMKTTIGKLIDSSDYANRKQEVETFNQNNRWKKRGFRFAPMKWEPNPTEFTIATVSVYNSDGTVVVTTGGVEIGQGLTTKVTQVVAFTLQIPVEKVKIRATNNITSPNAFTTGGSVTTEMTCLSAIRASKVINERLEPLKHELGNVSWEELIKEAYKREINLFASGYITSKDQNVYNIYGGALVEVEVDILTGEIQVLRVDLIEDVGQSMNPAIDIGQIEGAFIQAQGHWTSEELSYNQQTGELTNDRTWTYHVPGMRDIPQDFRVHFERDTYNNIGILGSKATAEPAVVLGCAVAFAIRHALVSARSESGIPANVWFEIEGAHTIDKINFFSETDDKDFLFE</sequence>
<organism evidence="17 18">
    <name type="scientific">Plutella xylostella</name>
    <name type="common">Diamondback moth</name>
    <name type="synonym">Plutella maculipennis</name>
    <dbReference type="NCBI Taxonomy" id="51655"/>
    <lineage>
        <taxon>Eukaryota</taxon>
        <taxon>Metazoa</taxon>
        <taxon>Ecdysozoa</taxon>
        <taxon>Arthropoda</taxon>
        <taxon>Hexapoda</taxon>
        <taxon>Insecta</taxon>
        <taxon>Pterygota</taxon>
        <taxon>Neoptera</taxon>
        <taxon>Endopterygota</taxon>
        <taxon>Lepidoptera</taxon>
        <taxon>Glossata</taxon>
        <taxon>Ditrysia</taxon>
        <taxon>Yponomeutoidea</taxon>
        <taxon>Plutellidae</taxon>
        <taxon>Plutella</taxon>
    </lineage>
</organism>
<evidence type="ECO:0000259" key="16">
    <source>
        <dbReference type="PROSITE" id="PS51387"/>
    </source>
</evidence>
<accession>A0ABQ7PVC2</accession>